<keyword evidence="9" id="KW-1185">Reference proteome</keyword>
<dbReference type="PANTHER" id="PTHR23513:SF9">
    <property type="entry name" value="ENTEROBACTIN EXPORTER ENTS"/>
    <property type="match status" value="1"/>
</dbReference>
<dbReference type="CDD" id="cd06173">
    <property type="entry name" value="MFS_MefA_like"/>
    <property type="match status" value="1"/>
</dbReference>
<dbReference type="Gene3D" id="1.20.1250.20">
    <property type="entry name" value="MFS general substrate transporter like domains"/>
    <property type="match status" value="1"/>
</dbReference>
<keyword evidence="2" id="KW-0813">Transport</keyword>
<feature type="transmembrane region" description="Helical" evidence="7">
    <location>
        <begin position="317"/>
        <end position="339"/>
    </location>
</feature>
<dbReference type="EMBL" id="CP001087">
    <property type="protein sequence ID" value="ACN16856.1"/>
    <property type="molecule type" value="Genomic_DNA"/>
</dbReference>
<evidence type="ECO:0000313" key="9">
    <source>
        <dbReference type="Proteomes" id="UP000000442"/>
    </source>
</evidence>
<dbReference type="Proteomes" id="UP000000442">
    <property type="component" value="Chromosome"/>
</dbReference>
<dbReference type="SUPFAM" id="SSF103473">
    <property type="entry name" value="MFS general substrate transporter"/>
    <property type="match status" value="1"/>
</dbReference>
<evidence type="ECO:0000256" key="5">
    <source>
        <dbReference type="ARBA" id="ARBA00022989"/>
    </source>
</evidence>
<dbReference type="OrthoDB" id="9775268at2"/>
<dbReference type="PANTHER" id="PTHR23513">
    <property type="entry name" value="INTEGRAL MEMBRANE EFFLUX PROTEIN-RELATED"/>
    <property type="match status" value="1"/>
</dbReference>
<evidence type="ECO:0000313" key="8">
    <source>
        <dbReference type="EMBL" id="ACN16856.1"/>
    </source>
</evidence>
<feature type="transmembrane region" description="Helical" evidence="7">
    <location>
        <begin position="21"/>
        <end position="40"/>
    </location>
</feature>
<keyword evidence="3" id="KW-1003">Cell membrane</keyword>
<keyword evidence="5 7" id="KW-1133">Transmembrane helix</keyword>
<dbReference type="GO" id="GO:0005886">
    <property type="term" value="C:plasma membrane"/>
    <property type="evidence" value="ECO:0007669"/>
    <property type="project" value="UniProtKB-SubCell"/>
</dbReference>
<evidence type="ECO:0000256" key="3">
    <source>
        <dbReference type="ARBA" id="ARBA00022475"/>
    </source>
</evidence>
<evidence type="ECO:0000256" key="7">
    <source>
        <dbReference type="SAM" id="Phobius"/>
    </source>
</evidence>
<proteinExistence type="predicted"/>
<accession>C0QAS3</accession>
<feature type="transmembrane region" description="Helical" evidence="7">
    <location>
        <begin position="381"/>
        <end position="402"/>
    </location>
</feature>
<dbReference type="RefSeq" id="WP_015905602.1">
    <property type="nucleotide sequence ID" value="NC_012108.1"/>
</dbReference>
<evidence type="ECO:0000256" key="4">
    <source>
        <dbReference type="ARBA" id="ARBA00022692"/>
    </source>
</evidence>
<dbReference type="STRING" id="177437.HRM2_37980"/>
<dbReference type="eggNOG" id="COG2814">
    <property type="taxonomic scope" value="Bacteria"/>
</dbReference>
<evidence type="ECO:0000256" key="6">
    <source>
        <dbReference type="ARBA" id="ARBA00023136"/>
    </source>
</evidence>
<gene>
    <name evidence="8" type="ordered locus">HRM2_37980</name>
</gene>
<feature type="transmembrane region" description="Helical" evidence="7">
    <location>
        <begin position="82"/>
        <end position="102"/>
    </location>
</feature>
<evidence type="ECO:0000256" key="1">
    <source>
        <dbReference type="ARBA" id="ARBA00004651"/>
    </source>
</evidence>
<feature type="transmembrane region" description="Helical" evidence="7">
    <location>
        <begin position="351"/>
        <end position="369"/>
    </location>
</feature>
<dbReference type="InterPro" id="IPR010290">
    <property type="entry name" value="TM_effector"/>
</dbReference>
<feature type="transmembrane region" description="Helical" evidence="7">
    <location>
        <begin position="261"/>
        <end position="284"/>
    </location>
</feature>
<dbReference type="AlphaFoldDB" id="C0QAS3"/>
<feature type="transmembrane region" description="Helical" evidence="7">
    <location>
        <begin position="291"/>
        <end position="311"/>
    </location>
</feature>
<dbReference type="InterPro" id="IPR036259">
    <property type="entry name" value="MFS_trans_sf"/>
</dbReference>
<protein>
    <submittedName>
        <fullName evidence="8">H(+)-antiporter protein (Permease of the major facilitator superfamily)</fullName>
    </submittedName>
</protein>
<organism evidence="8 9">
    <name type="scientific">Desulforapulum autotrophicum (strain ATCC 43914 / DSM 3382 / VKM B-1955 / HRM2)</name>
    <name type="common">Desulfobacterium autotrophicum</name>
    <dbReference type="NCBI Taxonomy" id="177437"/>
    <lineage>
        <taxon>Bacteria</taxon>
        <taxon>Pseudomonadati</taxon>
        <taxon>Thermodesulfobacteriota</taxon>
        <taxon>Desulfobacteria</taxon>
        <taxon>Desulfobacterales</taxon>
        <taxon>Desulfobacteraceae</taxon>
        <taxon>Desulforapulum</taxon>
    </lineage>
</organism>
<keyword evidence="4 7" id="KW-0812">Transmembrane</keyword>
<feature type="transmembrane region" description="Helical" evidence="7">
    <location>
        <begin position="146"/>
        <end position="171"/>
    </location>
</feature>
<reference evidence="8 9" key="1">
    <citation type="journal article" date="2009" name="Environ. Microbiol.">
        <title>Genome sequence of Desulfobacterium autotrophicum HRM2, a marine sulfate reducer oxidizing organic carbon completely to carbon dioxide.</title>
        <authorList>
            <person name="Strittmatter A.W."/>
            <person name="Liesegang H."/>
            <person name="Rabus R."/>
            <person name="Decker I."/>
            <person name="Amann J."/>
            <person name="Andres S."/>
            <person name="Henne A."/>
            <person name="Fricke W.F."/>
            <person name="Martinez-Arias R."/>
            <person name="Bartels D."/>
            <person name="Goesmann A."/>
            <person name="Krause L."/>
            <person name="Puehler A."/>
            <person name="Klenk H.P."/>
            <person name="Richter M."/>
            <person name="Schuler M."/>
            <person name="Gloeckner F.O."/>
            <person name="Meyerdierks A."/>
            <person name="Gottschalk G."/>
            <person name="Amann R."/>
        </authorList>
    </citation>
    <scope>NUCLEOTIDE SEQUENCE [LARGE SCALE GENOMIC DNA]</scope>
    <source>
        <strain evidence="9">ATCC 43914 / DSM 3382 / HRM2</strain>
    </source>
</reference>
<evidence type="ECO:0000256" key="2">
    <source>
        <dbReference type="ARBA" id="ARBA00022448"/>
    </source>
</evidence>
<feature type="transmembrane region" description="Helical" evidence="7">
    <location>
        <begin position="52"/>
        <end position="70"/>
    </location>
</feature>
<comment type="subcellular location">
    <subcellularLocation>
        <location evidence="1">Cell membrane</location>
        <topology evidence="1">Multi-pass membrane protein</topology>
    </subcellularLocation>
</comment>
<name>C0QAS3_DESAH</name>
<feature type="transmembrane region" description="Helical" evidence="7">
    <location>
        <begin position="228"/>
        <end position="249"/>
    </location>
</feature>
<dbReference type="HOGENOM" id="CLU_034180_13_1_7"/>
<dbReference type="Pfam" id="PF05977">
    <property type="entry name" value="MFS_3"/>
    <property type="match status" value="1"/>
</dbReference>
<dbReference type="KEGG" id="dat:HRM2_37980"/>
<sequence length="409" mass="43589">MAVFSNHPLVRFPDFRRFFSARFVSAIGDKFFTIALAWWAVNETGQKGALNLGFLMALTLLPSVLLGPLIGTLVDRFDRKRCMMLADGCRLLLAAIMAVVLWQGAMTLAGMYVLVFLLSCFMPLFESSAEGSIASLTDEQGLFAAVAVDSSVVALSNVLGAALGGIALAAVGTTGAFGFNSVTFALSLLFIASVKTSLVPDTGNKEKPEGARQSLGEIFSWLLQNREIMGLLIMFGILNFFAAPLMVSIPMMVRYAFDSSVSWVAFLEASLASGTVIMAIVMSFASEGKTLIKIFIGVLGVGLSITLFAFSSGLWTALPLVFFAGAGLALASASAMGFFQNTVPDALKGRFFSILTAVAYSVMPLALALNGVVSQFYPVRLVLAADGIILCLFSGLFFLRVFRHSPGLK</sequence>
<keyword evidence="6 7" id="KW-0472">Membrane</keyword>